<feature type="region of interest" description="Disordered" evidence="1">
    <location>
        <begin position="118"/>
        <end position="173"/>
    </location>
</feature>
<dbReference type="PANTHER" id="PTHR12243">
    <property type="entry name" value="MADF DOMAIN TRANSCRIPTION FACTOR"/>
    <property type="match status" value="1"/>
</dbReference>
<name>A0A4U5NF81_STECR</name>
<dbReference type="OrthoDB" id="6616165at2759"/>
<feature type="compositionally biased region" description="Polar residues" evidence="1">
    <location>
        <begin position="124"/>
        <end position="134"/>
    </location>
</feature>
<dbReference type="InterPro" id="IPR039353">
    <property type="entry name" value="TF_Adf1"/>
</dbReference>
<reference evidence="3" key="3">
    <citation type="journal article" date="2019" name="G3 (Bethesda)">
        <title>Hybrid Assembly of the Genome of the Entomopathogenic Nematode Steinernema carpocapsae Identifies the X-Chromosome.</title>
        <authorList>
            <person name="Serra L."/>
            <person name="Macchietto M."/>
            <person name="Macias-Munoz A."/>
            <person name="McGill C.J."/>
            <person name="Rodriguez I.M."/>
            <person name="Rodriguez B."/>
            <person name="Murad R."/>
            <person name="Mortazavi A."/>
        </authorList>
    </citation>
    <scope>NUCLEOTIDE SEQUENCE</scope>
    <source>
        <strain evidence="3">ALL</strain>
    </source>
</reference>
<evidence type="ECO:0000256" key="1">
    <source>
        <dbReference type="SAM" id="MobiDB-lite"/>
    </source>
</evidence>
<dbReference type="AlphaFoldDB" id="A0A4U5NF81"/>
<proteinExistence type="predicted"/>
<dbReference type="GO" id="GO:0005634">
    <property type="term" value="C:nucleus"/>
    <property type="evidence" value="ECO:0007669"/>
    <property type="project" value="TreeGrafter"/>
</dbReference>
<accession>A0A4U5NF81</accession>
<feature type="compositionally biased region" description="Basic and acidic residues" evidence="1">
    <location>
        <begin position="135"/>
        <end position="173"/>
    </location>
</feature>
<evidence type="ECO:0000313" key="3">
    <source>
        <dbReference type="EMBL" id="TKR81320.1"/>
    </source>
</evidence>
<dbReference type="SMART" id="SM00595">
    <property type="entry name" value="MADF"/>
    <property type="match status" value="1"/>
</dbReference>
<gene>
    <name evidence="3" type="ORF">L596_015206</name>
</gene>
<dbReference type="GO" id="GO:0006357">
    <property type="term" value="P:regulation of transcription by RNA polymerase II"/>
    <property type="evidence" value="ECO:0007669"/>
    <property type="project" value="TreeGrafter"/>
</dbReference>
<feature type="domain" description="MADF" evidence="2">
    <location>
        <begin position="23"/>
        <end position="119"/>
    </location>
</feature>
<dbReference type="Pfam" id="PF10545">
    <property type="entry name" value="MADF_DNA_bdg"/>
    <property type="match status" value="1"/>
</dbReference>
<dbReference type="EMBL" id="AZBU02000004">
    <property type="protein sequence ID" value="TKR81320.1"/>
    <property type="molecule type" value="Genomic_DNA"/>
</dbReference>
<protein>
    <recommendedName>
        <fullName evidence="2">MADF domain-containing protein</fullName>
    </recommendedName>
</protein>
<dbReference type="GO" id="GO:0005667">
    <property type="term" value="C:transcription regulator complex"/>
    <property type="evidence" value="ECO:0007669"/>
    <property type="project" value="TreeGrafter"/>
</dbReference>
<comment type="caution">
    <text evidence="3">The sequence shown here is derived from an EMBL/GenBank/DDBJ whole genome shotgun (WGS) entry which is preliminary data.</text>
</comment>
<dbReference type="InterPro" id="IPR006578">
    <property type="entry name" value="MADF-dom"/>
</dbReference>
<dbReference type="PANTHER" id="PTHR12243:SF67">
    <property type="entry name" value="COREPRESSOR OF PANGOLIN, ISOFORM A-RELATED"/>
    <property type="match status" value="1"/>
</dbReference>
<evidence type="ECO:0000259" key="2">
    <source>
        <dbReference type="PROSITE" id="PS51029"/>
    </source>
</evidence>
<organism evidence="3">
    <name type="scientific">Steinernema carpocapsae</name>
    <name type="common">Entomopathogenic nematode</name>
    <dbReference type="NCBI Taxonomy" id="34508"/>
    <lineage>
        <taxon>Eukaryota</taxon>
        <taxon>Metazoa</taxon>
        <taxon>Ecdysozoa</taxon>
        <taxon>Nematoda</taxon>
        <taxon>Chromadorea</taxon>
        <taxon>Rhabditida</taxon>
        <taxon>Tylenchina</taxon>
        <taxon>Panagrolaimomorpha</taxon>
        <taxon>Strongyloidoidea</taxon>
        <taxon>Steinernematidae</taxon>
        <taxon>Steinernema</taxon>
    </lineage>
</organism>
<sequence length="247" mass="28889">MDSEMDETHSDDGDRKGEPWKRALIEEVSYRPLLWNSKDPDFTKKYLKEGAWNEIALILNGDYGFNYQGSDIAALFKNLKDYFVRRRRLDSRVTASGREKPIKPWKFENCFDFLVGEEDEDSSDVPTPTRTMITRRSEFQQHQREEAQRHQREEAHKRSSLEPPKRRKVEEKDQVEAKISNILDQLQARVQKKEELVSSSPHFAKFVEASMKIVEGRNPVLAGQMKAELLAVCSRFEQLSLNQRLIE</sequence>
<feature type="region of interest" description="Disordered" evidence="1">
    <location>
        <begin position="1"/>
        <end position="20"/>
    </location>
</feature>
<reference evidence="3" key="2">
    <citation type="journal article" date="2015" name="Genome Biol.">
        <title>Comparative genomics of Steinernema reveals deeply conserved gene regulatory networks.</title>
        <authorList>
            <person name="Dillman A.R."/>
            <person name="Macchietto M."/>
            <person name="Porter C.F."/>
            <person name="Rogers A."/>
            <person name="Williams B."/>
            <person name="Antoshechkin I."/>
            <person name="Lee M.M."/>
            <person name="Goodwin Z."/>
            <person name="Lu X."/>
            <person name="Lewis E.E."/>
            <person name="Goodrich-Blair H."/>
            <person name="Stock S.P."/>
            <person name="Adams B.J."/>
            <person name="Sternberg P.W."/>
            <person name="Mortazavi A."/>
        </authorList>
    </citation>
    <scope>NUCLEOTIDE SEQUENCE [LARGE SCALE GENOMIC DNA]</scope>
    <source>
        <strain evidence="3">ALL</strain>
    </source>
</reference>
<dbReference type="PROSITE" id="PS51029">
    <property type="entry name" value="MADF"/>
    <property type="match status" value="1"/>
</dbReference>
<reference evidence="3" key="1">
    <citation type="submission" date="2013-11" db="EMBL/GenBank/DDBJ databases">
        <authorList>
            <person name="Sternberg P."/>
            <person name="Dillman A."/>
            <person name="Macchietto M."/>
        </authorList>
    </citation>
    <scope>NUCLEOTIDE SEQUENCE</scope>
    <source>
        <strain evidence="3">ALL</strain>
    </source>
</reference>